<dbReference type="InterPro" id="IPR036286">
    <property type="entry name" value="LexA/Signal_pep-like_sf"/>
</dbReference>
<evidence type="ECO:0000259" key="2">
    <source>
        <dbReference type="Pfam" id="PF10502"/>
    </source>
</evidence>
<organism evidence="3 4">
    <name type="scientific">Novosphingobium hassiacum</name>
    <dbReference type="NCBI Taxonomy" id="173676"/>
    <lineage>
        <taxon>Bacteria</taxon>
        <taxon>Pseudomonadati</taxon>
        <taxon>Pseudomonadota</taxon>
        <taxon>Alphaproteobacteria</taxon>
        <taxon>Sphingomonadales</taxon>
        <taxon>Sphingomonadaceae</taxon>
        <taxon>Novosphingobium</taxon>
    </lineage>
</organism>
<protein>
    <submittedName>
        <fullName evidence="3">Conjugative transfer signal peptidase TraF</fullName>
    </submittedName>
</protein>
<dbReference type="RefSeq" id="WP_183615189.1">
    <property type="nucleotide sequence ID" value="NZ_JACICY010000021.1"/>
</dbReference>
<sequence length="202" mass="21735">MSRISLSHFVPHLAGAVIGLTVGALTLPMPTFLLWNASASVPLGLYGINPLRAPVVGDMVAVAPPPALGQFMAERHYLPLGVPLLKHIAARPGAVVCRQGATVTIHGRSVAVAKFADSHGRPLPVWRGCRVLERDELFLLNASSDSFDGRYFGPIPATGLIGRAIPFLTRDTPQAPLRWRFGCARSAQSTHLKEETHADRLL</sequence>
<evidence type="ECO:0000256" key="1">
    <source>
        <dbReference type="SAM" id="Phobius"/>
    </source>
</evidence>
<keyword evidence="1" id="KW-0812">Transmembrane</keyword>
<feature type="transmembrane region" description="Helical" evidence="1">
    <location>
        <begin position="12"/>
        <end position="35"/>
    </location>
</feature>
<keyword evidence="4" id="KW-1185">Reference proteome</keyword>
<evidence type="ECO:0000313" key="3">
    <source>
        <dbReference type="EMBL" id="MBB3862746.1"/>
    </source>
</evidence>
<name>A0A7W5ZZ81_9SPHN</name>
<gene>
    <name evidence="3" type="ORF">GGQ88_004048</name>
</gene>
<dbReference type="SUPFAM" id="SSF51306">
    <property type="entry name" value="LexA/Signal peptidase"/>
    <property type="match status" value="1"/>
</dbReference>
<dbReference type="InterPro" id="IPR019533">
    <property type="entry name" value="Peptidase_S26"/>
</dbReference>
<evidence type="ECO:0000313" key="4">
    <source>
        <dbReference type="Proteomes" id="UP000562395"/>
    </source>
</evidence>
<feature type="domain" description="Peptidase S26" evidence="2">
    <location>
        <begin position="32"/>
        <end position="165"/>
    </location>
</feature>
<keyword evidence="1" id="KW-0472">Membrane</keyword>
<dbReference type="AlphaFoldDB" id="A0A7W5ZZ81"/>
<dbReference type="EMBL" id="JACICY010000021">
    <property type="protein sequence ID" value="MBB3862746.1"/>
    <property type="molecule type" value="Genomic_DNA"/>
</dbReference>
<dbReference type="Gene3D" id="2.10.109.10">
    <property type="entry name" value="Umud Fragment, subunit A"/>
    <property type="match status" value="1"/>
</dbReference>
<keyword evidence="1" id="KW-1133">Transmembrane helix</keyword>
<dbReference type="GO" id="GO:0006465">
    <property type="term" value="P:signal peptide processing"/>
    <property type="evidence" value="ECO:0007669"/>
    <property type="project" value="InterPro"/>
</dbReference>
<comment type="caution">
    <text evidence="3">The sequence shown here is derived from an EMBL/GenBank/DDBJ whole genome shotgun (WGS) entry which is preliminary data.</text>
</comment>
<reference evidence="3 4" key="1">
    <citation type="submission" date="2020-08" db="EMBL/GenBank/DDBJ databases">
        <title>Genomic Encyclopedia of Type Strains, Phase IV (KMG-IV): sequencing the most valuable type-strain genomes for metagenomic binning, comparative biology and taxonomic classification.</title>
        <authorList>
            <person name="Goeker M."/>
        </authorList>
    </citation>
    <scope>NUCLEOTIDE SEQUENCE [LARGE SCALE GENOMIC DNA]</scope>
    <source>
        <strain evidence="3 4">DSM 14552</strain>
    </source>
</reference>
<dbReference type="GO" id="GO:0004252">
    <property type="term" value="F:serine-type endopeptidase activity"/>
    <property type="evidence" value="ECO:0007669"/>
    <property type="project" value="InterPro"/>
</dbReference>
<dbReference type="Proteomes" id="UP000562395">
    <property type="component" value="Unassembled WGS sequence"/>
</dbReference>
<proteinExistence type="predicted"/>
<accession>A0A7W5ZZ81</accession>
<dbReference type="Pfam" id="PF10502">
    <property type="entry name" value="Peptidase_S26"/>
    <property type="match status" value="1"/>
</dbReference>